<proteinExistence type="predicted"/>
<evidence type="ECO:0000256" key="1">
    <source>
        <dbReference type="SAM" id="MobiDB-lite"/>
    </source>
</evidence>
<dbReference type="InterPro" id="IPR000157">
    <property type="entry name" value="TIR_dom"/>
</dbReference>
<dbReference type="GO" id="GO:0007165">
    <property type="term" value="P:signal transduction"/>
    <property type="evidence" value="ECO:0007669"/>
    <property type="project" value="InterPro"/>
</dbReference>
<gene>
    <name evidence="3" type="ORF">KBTEX_03206</name>
</gene>
<name>A0A5B8RIK3_9ZZZZ</name>
<dbReference type="EMBL" id="MN079178">
    <property type="protein sequence ID" value="QEA06865.1"/>
    <property type="molecule type" value="Genomic_DNA"/>
</dbReference>
<dbReference type="SUPFAM" id="SSF52200">
    <property type="entry name" value="Toll/Interleukin receptor TIR domain"/>
    <property type="match status" value="1"/>
</dbReference>
<dbReference type="InterPro" id="IPR035897">
    <property type="entry name" value="Toll_tir_struct_dom_sf"/>
</dbReference>
<reference evidence="3" key="1">
    <citation type="submission" date="2019-06" db="EMBL/GenBank/DDBJ databases">
        <authorList>
            <person name="Murdoch R.W."/>
            <person name="Fathepure B."/>
        </authorList>
    </citation>
    <scope>NUCLEOTIDE SEQUENCE</scope>
</reference>
<evidence type="ECO:0000259" key="2">
    <source>
        <dbReference type="PROSITE" id="PS50104"/>
    </source>
</evidence>
<dbReference type="Gene3D" id="3.40.50.10140">
    <property type="entry name" value="Toll/interleukin-1 receptor homology (TIR) domain"/>
    <property type="match status" value="1"/>
</dbReference>
<organism evidence="3">
    <name type="scientific">uncultured organism</name>
    <dbReference type="NCBI Taxonomy" id="155900"/>
    <lineage>
        <taxon>unclassified sequences</taxon>
        <taxon>environmental samples</taxon>
    </lineage>
</organism>
<dbReference type="SMART" id="SM00255">
    <property type="entry name" value="TIR"/>
    <property type="match status" value="1"/>
</dbReference>
<dbReference type="PROSITE" id="PS50104">
    <property type="entry name" value="TIR"/>
    <property type="match status" value="1"/>
</dbReference>
<evidence type="ECO:0000313" key="3">
    <source>
        <dbReference type="EMBL" id="QEA06865.1"/>
    </source>
</evidence>
<dbReference type="Pfam" id="PF13676">
    <property type="entry name" value="TIR_2"/>
    <property type="match status" value="1"/>
</dbReference>
<feature type="domain" description="TIR" evidence="2">
    <location>
        <begin position="1"/>
        <end position="142"/>
    </location>
</feature>
<feature type="region of interest" description="Disordered" evidence="1">
    <location>
        <begin position="145"/>
        <end position="171"/>
    </location>
</feature>
<accession>A0A5B8RIK3</accession>
<sequence length="318" mass="35734">MVKLFFSYSHKDEELRNELETHLALLQRQGVISSWHDRRITAGGDIHGSVSNHLEDSWIVLLLVSANFLASDYCYEKEMTRALEKHEEGTAVVIPVILHPCDWHSAPFGRLRATPTDGKPVSMHANQHEALAIIARDVREAANGFDGDTESSPMLAQGGVDADSRTSGPRSTNLRIKRQFDDHERDEFLEDTYEYIARFFSGSLEELAARDPQIKTRFKRTTDTSFSAAIYENGNRVAQCAIWNGGGDRYGLGGIAFSHSGEGERNSFNEQLTVTDDGYTLQLKPLGMQFHDGSRDKALSQQGAAEYYWELLIRPLQH</sequence>
<dbReference type="AlphaFoldDB" id="A0A5B8RIK3"/>
<protein>
    <recommendedName>
        <fullName evidence="2">TIR domain-containing protein</fullName>
    </recommendedName>
</protein>